<evidence type="ECO:0000313" key="4">
    <source>
        <dbReference type="Proteomes" id="UP000594262"/>
    </source>
</evidence>
<feature type="chain" id="PRO_5029484192" description="Cnidarian restricted protein" evidence="2">
    <location>
        <begin position="22"/>
        <end position="453"/>
    </location>
</feature>
<proteinExistence type="predicted"/>
<protein>
    <recommendedName>
        <fullName evidence="5">Cnidarian restricted protein</fullName>
    </recommendedName>
</protein>
<dbReference type="OrthoDB" id="6019842at2759"/>
<evidence type="ECO:0008006" key="5">
    <source>
        <dbReference type="Google" id="ProtNLM"/>
    </source>
</evidence>
<organism evidence="3 4">
    <name type="scientific">Clytia hemisphaerica</name>
    <dbReference type="NCBI Taxonomy" id="252671"/>
    <lineage>
        <taxon>Eukaryota</taxon>
        <taxon>Metazoa</taxon>
        <taxon>Cnidaria</taxon>
        <taxon>Hydrozoa</taxon>
        <taxon>Hydroidolina</taxon>
        <taxon>Leptothecata</taxon>
        <taxon>Obeliida</taxon>
        <taxon>Clytiidae</taxon>
        <taxon>Clytia</taxon>
    </lineage>
</organism>
<dbReference type="Proteomes" id="UP000594262">
    <property type="component" value="Unplaced"/>
</dbReference>
<reference evidence="3" key="1">
    <citation type="submission" date="2021-01" db="UniProtKB">
        <authorList>
            <consortium name="EnsemblMetazoa"/>
        </authorList>
    </citation>
    <scope>IDENTIFICATION</scope>
</reference>
<keyword evidence="4" id="KW-1185">Reference proteome</keyword>
<evidence type="ECO:0000256" key="1">
    <source>
        <dbReference type="SAM" id="Coils"/>
    </source>
</evidence>
<dbReference type="EnsemblMetazoa" id="CLYHEMT013362.1">
    <property type="protein sequence ID" value="CLYHEMP013362.1"/>
    <property type="gene ID" value="CLYHEMG013362"/>
</dbReference>
<dbReference type="GeneID" id="136797986"/>
<keyword evidence="1" id="KW-0175">Coiled coil</keyword>
<evidence type="ECO:0000256" key="2">
    <source>
        <dbReference type="SAM" id="SignalP"/>
    </source>
</evidence>
<feature type="coiled-coil region" evidence="1">
    <location>
        <begin position="266"/>
        <end position="426"/>
    </location>
</feature>
<dbReference type="Gene3D" id="1.20.58.60">
    <property type="match status" value="1"/>
</dbReference>
<feature type="signal peptide" evidence="2">
    <location>
        <begin position="1"/>
        <end position="21"/>
    </location>
</feature>
<dbReference type="SUPFAM" id="SSF46966">
    <property type="entry name" value="Spectrin repeat"/>
    <property type="match status" value="1"/>
</dbReference>
<dbReference type="RefSeq" id="XP_066910675.1">
    <property type="nucleotide sequence ID" value="XM_067054574.1"/>
</dbReference>
<accession>A0A7M5WUL6</accession>
<evidence type="ECO:0000313" key="3">
    <source>
        <dbReference type="EnsemblMetazoa" id="CLYHEMP013362.1"/>
    </source>
</evidence>
<dbReference type="AlphaFoldDB" id="A0A7M5WUL6"/>
<sequence>MLKLNLLVVLAVFFCIHVVHSVRVPAPVPPVDSLKKSVSGFQKEVEGFTAQLEDKKLTKDEIKTIIERLKQIKEILINFVTQIEQLIDQFAGSLFVKPLQQLLQLIKDLCEKIEQLLIKWNCLLKKKCLQNTIADLEASYNRIYNSIQNLKRGQCNGQIFSKRCISIFQSSKEQLTQIKLDIQNQITILNNLDCLTAAEKQECMDRLIKLQTKVCDLIKLIQKCLKKFFEIKINQMNALIQTITRTKILAQNANTKRELQYYINLLTGYQTELQNLKKEINTVQDCLKQVANCLTRADYQKCKEALDKLQEDLEKWCQIVKDCLEKLNKKMKVLCLEIDIEEKEQKIDELTRKYQSLLTGLRFDCDLFRRILNKLKELQEQLEACKQKLTLLYRQLNELRDCPEEYERLKARLDALKVKIEELCGNVSQMISFFQFLINFFCPRPTLGVGLSG</sequence>
<keyword evidence="2" id="KW-0732">Signal</keyword>
<name>A0A7M5WUL6_9CNID</name>